<dbReference type="InterPro" id="IPR017850">
    <property type="entry name" value="Alkaline_phosphatase_core_sf"/>
</dbReference>
<dbReference type="EMBL" id="JAEMHK010000014">
    <property type="protein sequence ID" value="MBJ6801948.1"/>
    <property type="molecule type" value="Genomic_DNA"/>
</dbReference>
<dbReference type="Proteomes" id="UP000641025">
    <property type="component" value="Unassembled WGS sequence"/>
</dbReference>
<dbReference type="Pfam" id="PF01663">
    <property type="entry name" value="Phosphodiest"/>
    <property type="match status" value="2"/>
</dbReference>
<gene>
    <name evidence="1" type="ORF">JFN90_17610</name>
</gene>
<name>A0ABS0YVK0_9BACT</name>
<reference evidence="1 2" key="1">
    <citation type="submission" date="2020-12" db="EMBL/GenBank/DDBJ databases">
        <title>Geomonas sp. Red259, isolated from paddy soil.</title>
        <authorList>
            <person name="Xu Z."/>
            <person name="Zhang Z."/>
            <person name="Masuda Y."/>
            <person name="Itoh H."/>
            <person name="Senoo K."/>
        </authorList>
    </citation>
    <scope>NUCLEOTIDE SEQUENCE [LARGE SCALE GENOMIC DNA]</scope>
    <source>
        <strain evidence="1 2">Red259</strain>
    </source>
</reference>
<comment type="caution">
    <text evidence="1">The sequence shown here is derived from an EMBL/GenBank/DDBJ whole genome shotgun (WGS) entry which is preliminary data.</text>
</comment>
<dbReference type="PANTHER" id="PTHR10151">
    <property type="entry name" value="ECTONUCLEOTIDE PYROPHOSPHATASE/PHOSPHODIESTERASE"/>
    <property type="match status" value="1"/>
</dbReference>
<sequence length="589" mass="64268">MSGAILIGIDGMDPGIADAMLGRGELPNFERLAARGSYSRLATLNPPQSPVVWSSIATGLSPGQHGIHDFIHRDPQTYRPYLSLHRMEQGRYVNPVNGETFWEKAARQGRDATLLKWPMGFPPRPFAGRMLAGLGVPDLRGMLGSYSLYTSAPEHLPADAKGRVVPIASRNCVIQTDIAGPFTVGLTGRKTASAPLRISIDGDAIVCRIGRQSFTVATGQWSPWISIPFDTGLFSSVSGLCRFFLRSVHPEFALYMTPVNVPYQAEQFPVSHPPQYASELAGAIGDYATLGMAEDTNAVNDGALDEDAFISLCDGIMAEREAMFLHELGRFREGLLACVFDTTDRIQHIFWRMHDQDHPAYDEKLAQRYRDVIPRYYRWMDRILGVVMERAPKVPVMCCSDHGFGSFRRSVHLNSWLAQRGYLALQPGTTEGGALLQGVDWAKTTAYAIGFTSIYLNIKGREQKGSLAPQEAPALKERLIKELEEFKDRGQKAVLQVHDVSTSPGGNAGPDLVPGFAAGYRASWQTALGGAPAGDVVEDNLKKWSGDHCCDASLVPGVIFSNAPLSLASPCVTDVAELIATLTPSSRCQ</sequence>
<evidence type="ECO:0000313" key="2">
    <source>
        <dbReference type="Proteomes" id="UP000641025"/>
    </source>
</evidence>
<proteinExistence type="predicted"/>
<protein>
    <submittedName>
        <fullName evidence="1">Alkaline phosphatase family protein</fullName>
    </submittedName>
</protein>
<dbReference type="InterPro" id="IPR002591">
    <property type="entry name" value="Phosphodiest/P_Trfase"/>
</dbReference>
<dbReference type="Gene3D" id="3.40.720.10">
    <property type="entry name" value="Alkaline Phosphatase, subunit A"/>
    <property type="match status" value="2"/>
</dbReference>
<dbReference type="RefSeq" id="WP_199396428.1">
    <property type="nucleotide sequence ID" value="NZ_JAEMHK010000014.1"/>
</dbReference>
<organism evidence="1 2">
    <name type="scientific">Geomonas propionica</name>
    <dbReference type="NCBI Taxonomy" id="2798582"/>
    <lineage>
        <taxon>Bacteria</taxon>
        <taxon>Pseudomonadati</taxon>
        <taxon>Thermodesulfobacteriota</taxon>
        <taxon>Desulfuromonadia</taxon>
        <taxon>Geobacterales</taxon>
        <taxon>Geobacteraceae</taxon>
        <taxon>Geomonas</taxon>
    </lineage>
</organism>
<dbReference type="SUPFAM" id="SSF53649">
    <property type="entry name" value="Alkaline phosphatase-like"/>
    <property type="match status" value="1"/>
</dbReference>
<evidence type="ECO:0000313" key="1">
    <source>
        <dbReference type="EMBL" id="MBJ6801948.1"/>
    </source>
</evidence>
<keyword evidence="2" id="KW-1185">Reference proteome</keyword>
<accession>A0ABS0YVK0</accession>
<dbReference type="PANTHER" id="PTHR10151:SF120">
    <property type="entry name" value="BIS(5'-ADENOSYL)-TRIPHOSPHATASE"/>
    <property type="match status" value="1"/>
</dbReference>